<keyword evidence="2" id="KW-0436">Ligase</keyword>
<evidence type="ECO:0000256" key="2">
    <source>
        <dbReference type="ARBA" id="ARBA00022598"/>
    </source>
</evidence>
<dbReference type="InterPro" id="IPR004472">
    <property type="entry name" value="DTB_synth_BioD"/>
</dbReference>
<reference evidence="9 10" key="1">
    <citation type="submission" date="2019-03" db="EMBL/GenBank/DDBJ databases">
        <title>Genomic Encyclopedia of Type Strains, Phase IV (KMG-V): Genome sequencing to study the core and pangenomes of soil and plant-associated prokaryotes.</title>
        <authorList>
            <person name="Whitman W."/>
        </authorList>
    </citation>
    <scope>NUCLEOTIDE SEQUENCE [LARGE SCALE GENOMIC DNA]</scope>
    <source>
        <strain evidence="9 10">23C40</strain>
    </source>
</reference>
<evidence type="ECO:0000256" key="4">
    <source>
        <dbReference type="ARBA" id="ARBA00022741"/>
    </source>
</evidence>
<dbReference type="GO" id="GO:0000287">
    <property type="term" value="F:magnesium ion binding"/>
    <property type="evidence" value="ECO:0007669"/>
    <property type="project" value="InterPro"/>
</dbReference>
<dbReference type="PANTHER" id="PTHR43210">
    <property type="entry name" value="DETHIOBIOTIN SYNTHETASE"/>
    <property type="match status" value="1"/>
</dbReference>
<comment type="caution">
    <text evidence="9">The sequence shown here is derived from an EMBL/GenBank/DDBJ whole genome shotgun (WGS) entry which is preliminary data.</text>
</comment>
<dbReference type="CDD" id="cd03109">
    <property type="entry name" value="DTBS"/>
    <property type="match status" value="1"/>
</dbReference>
<name>A0A4R2B3T0_9HYPH</name>
<dbReference type="GO" id="GO:0005524">
    <property type="term" value="F:ATP binding"/>
    <property type="evidence" value="ECO:0007669"/>
    <property type="project" value="UniProtKB-KW"/>
</dbReference>
<dbReference type="GO" id="GO:0005829">
    <property type="term" value="C:cytosol"/>
    <property type="evidence" value="ECO:0007669"/>
    <property type="project" value="TreeGrafter"/>
</dbReference>
<dbReference type="Proteomes" id="UP000295043">
    <property type="component" value="Unassembled WGS sequence"/>
</dbReference>
<proteinExistence type="predicted"/>
<evidence type="ECO:0000313" key="10">
    <source>
        <dbReference type="Proteomes" id="UP000295043"/>
    </source>
</evidence>
<evidence type="ECO:0000256" key="3">
    <source>
        <dbReference type="ARBA" id="ARBA00022723"/>
    </source>
</evidence>
<dbReference type="InterPro" id="IPR027417">
    <property type="entry name" value="P-loop_NTPase"/>
</dbReference>
<organism evidence="9 10">
    <name type="scientific">Sinorhizobium americanum</name>
    <dbReference type="NCBI Taxonomy" id="194963"/>
    <lineage>
        <taxon>Bacteria</taxon>
        <taxon>Pseudomonadati</taxon>
        <taxon>Pseudomonadota</taxon>
        <taxon>Alphaproteobacteria</taxon>
        <taxon>Hyphomicrobiales</taxon>
        <taxon>Rhizobiaceae</taxon>
        <taxon>Sinorhizobium/Ensifer group</taxon>
        <taxon>Sinorhizobium</taxon>
    </lineage>
</organism>
<gene>
    <name evidence="9" type="ORF">EV184_12843</name>
</gene>
<keyword evidence="1" id="KW-0963">Cytoplasm</keyword>
<dbReference type="GO" id="GO:0004141">
    <property type="term" value="F:dethiobiotin synthase activity"/>
    <property type="evidence" value="ECO:0007669"/>
    <property type="project" value="InterPro"/>
</dbReference>
<dbReference type="GO" id="GO:0009102">
    <property type="term" value="P:biotin biosynthetic process"/>
    <property type="evidence" value="ECO:0007669"/>
    <property type="project" value="UniProtKB-UniPathway"/>
</dbReference>
<dbReference type="EMBL" id="SLVU01000028">
    <property type="protein sequence ID" value="TCN20362.1"/>
    <property type="molecule type" value="Genomic_DNA"/>
</dbReference>
<dbReference type="UniPathway" id="UPA00078"/>
<keyword evidence="4" id="KW-0547">Nucleotide-binding</keyword>
<dbReference type="Pfam" id="PF13500">
    <property type="entry name" value="AAA_26"/>
    <property type="match status" value="2"/>
</dbReference>
<dbReference type="SUPFAM" id="SSF52540">
    <property type="entry name" value="P-loop containing nucleoside triphosphate hydrolases"/>
    <property type="match status" value="1"/>
</dbReference>
<evidence type="ECO:0000256" key="8">
    <source>
        <dbReference type="ARBA" id="ARBA00047386"/>
    </source>
</evidence>
<keyword evidence="7" id="KW-0460">Magnesium</keyword>
<evidence type="ECO:0000256" key="7">
    <source>
        <dbReference type="ARBA" id="ARBA00022842"/>
    </source>
</evidence>
<protein>
    <submittedName>
        <fullName evidence="9">Dethiobiotin synthetase</fullName>
    </submittedName>
</protein>
<evidence type="ECO:0000256" key="5">
    <source>
        <dbReference type="ARBA" id="ARBA00022756"/>
    </source>
</evidence>
<dbReference type="AlphaFoldDB" id="A0A4R2B3T0"/>
<evidence type="ECO:0000256" key="1">
    <source>
        <dbReference type="ARBA" id="ARBA00022490"/>
    </source>
</evidence>
<keyword evidence="6" id="KW-0067">ATP-binding</keyword>
<keyword evidence="5" id="KW-0093">Biotin biosynthesis</keyword>
<comment type="catalytic activity">
    <reaction evidence="8">
        <text>(7R,8S)-8-amino-7-(carboxyamino)nonanoate + ATP = (4R,5S)-dethiobiotin + ADP + phosphate + H(+)</text>
        <dbReference type="Rhea" id="RHEA:63684"/>
        <dbReference type="ChEBI" id="CHEBI:15378"/>
        <dbReference type="ChEBI" id="CHEBI:30616"/>
        <dbReference type="ChEBI" id="CHEBI:43474"/>
        <dbReference type="ChEBI" id="CHEBI:149470"/>
        <dbReference type="ChEBI" id="CHEBI:149473"/>
        <dbReference type="ChEBI" id="CHEBI:456216"/>
    </reaction>
</comment>
<evidence type="ECO:0000256" key="6">
    <source>
        <dbReference type="ARBA" id="ARBA00022840"/>
    </source>
</evidence>
<dbReference type="PANTHER" id="PTHR43210:SF2">
    <property type="entry name" value="ATP-DEPENDENT DETHIOBIOTIN SYNTHETASE BIOD 2"/>
    <property type="match status" value="1"/>
</dbReference>
<dbReference type="Gene3D" id="3.40.50.300">
    <property type="entry name" value="P-loop containing nucleotide triphosphate hydrolases"/>
    <property type="match status" value="1"/>
</dbReference>
<evidence type="ECO:0000313" key="9">
    <source>
        <dbReference type="EMBL" id="TCN20362.1"/>
    </source>
</evidence>
<sequence length="207" mass="22598">MIPRFVVTGTDTGIGKTIFAAALTGALNGSYWKPVQSGLDGETDRQTVERLGGVPRARILPEAYRLSTPVSPHFSARRNGVTINSASGRWAAGDRRGSGAAGAALGRSRLRRYLRPLADPGDPLRQDVARHDQPHAAFSQALKHRAIPVFGLVFIGDENNETQRIICEMGSVRPLGRLPWLPNLDRESLRQAFRDQFDLASFVEVSA</sequence>
<accession>A0A4R2B3T0</accession>
<keyword evidence="3" id="KW-0479">Metal-binding</keyword>